<dbReference type="AlphaFoldDB" id="A0A2P6P6H3"/>
<dbReference type="Proteomes" id="UP000238479">
    <property type="component" value="Chromosome 7"/>
</dbReference>
<reference evidence="1 2" key="1">
    <citation type="journal article" date="2018" name="Nat. Genet.">
        <title>The Rosa genome provides new insights in the design of modern roses.</title>
        <authorList>
            <person name="Bendahmane M."/>
        </authorList>
    </citation>
    <scope>NUCLEOTIDE SEQUENCE [LARGE SCALE GENOMIC DNA]</scope>
    <source>
        <strain evidence="2">cv. Old Blush</strain>
    </source>
</reference>
<organism evidence="1 2">
    <name type="scientific">Rosa chinensis</name>
    <name type="common">China rose</name>
    <dbReference type="NCBI Taxonomy" id="74649"/>
    <lineage>
        <taxon>Eukaryota</taxon>
        <taxon>Viridiplantae</taxon>
        <taxon>Streptophyta</taxon>
        <taxon>Embryophyta</taxon>
        <taxon>Tracheophyta</taxon>
        <taxon>Spermatophyta</taxon>
        <taxon>Magnoliopsida</taxon>
        <taxon>eudicotyledons</taxon>
        <taxon>Gunneridae</taxon>
        <taxon>Pentapetalae</taxon>
        <taxon>rosids</taxon>
        <taxon>fabids</taxon>
        <taxon>Rosales</taxon>
        <taxon>Rosaceae</taxon>
        <taxon>Rosoideae</taxon>
        <taxon>Rosoideae incertae sedis</taxon>
        <taxon>Rosa</taxon>
    </lineage>
</organism>
<comment type="caution">
    <text evidence="1">The sequence shown here is derived from an EMBL/GenBank/DDBJ whole genome shotgun (WGS) entry which is preliminary data.</text>
</comment>
<protein>
    <submittedName>
        <fullName evidence="1">Uncharacterized protein</fullName>
    </submittedName>
</protein>
<evidence type="ECO:0000313" key="1">
    <source>
        <dbReference type="EMBL" id="PRQ17531.1"/>
    </source>
</evidence>
<evidence type="ECO:0000313" key="2">
    <source>
        <dbReference type="Proteomes" id="UP000238479"/>
    </source>
</evidence>
<gene>
    <name evidence="1" type="ORF">RchiOBHm_Chr7g0196021</name>
</gene>
<sequence>MYLLRFSLCINSQRSRNIRTLVHMANNSSTSSHILLAEGFIQRRVICWLFVSKNS</sequence>
<dbReference type="Gramene" id="PRQ17531">
    <property type="protein sequence ID" value="PRQ17531"/>
    <property type="gene ID" value="RchiOBHm_Chr7g0196021"/>
</dbReference>
<accession>A0A2P6P6H3</accession>
<keyword evidence="2" id="KW-1185">Reference proteome</keyword>
<dbReference type="EMBL" id="PDCK01000045">
    <property type="protein sequence ID" value="PRQ17531.1"/>
    <property type="molecule type" value="Genomic_DNA"/>
</dbReference>
<name>A0A2P6P6H3_ROSCH</name>
<proteinExistence type="predicted"/>